<evidence type="ECO:0000256" key="5">
    <source>
        <dbReference type="ARBA" id="ARBA00022692"/>
    </source>
</evidence>
<keyword evidence="10" id="KW-0997">Cell inner membrane</keyword>
<evidence type="ECO:0000256" key="4">
    <source>
        <dbReference type="ARBA" id="ARBA00022475"/>
    </source>
</evidence>
<evidence type="ECO:0000256" key="1">
    <source>
        <dbReference type="ARBA" id="ARBA00004651"/>
    </source>
</evidence>
<comment type="caution">
    <text evidence="11">The sequence shown here is derived from an EMBL/GenBank/DDBJ whole genome shotgun (WGS) entry which is preliminary data.</text>
</comment>
<dbReference type="RefSeq" id="WP_133494584.1">
    <property type="nucleotide sequence ID" value="NZ_BMLU01000002.1"/>
</dbReference>
<proteinExistence type="inferred from homology"/>
<dbReference type="EMBL" id="SNWD01000002">
    <property type="protein sequence ID" value="TDN85690.1"/>
    <property type="molecule type" value="Genomic_DNA"/>
</dbReference>
<dbReference type="Proteomes" id="UP000295493">
    <property type="component" value="Unassembled WGS sequence"/>
</dbReference>
<dbReference type="InterPro" id="IPR019823">
    <property type="entry name" value="Mechanosensitive_channel_CS"/>
</dbReference>
<comment type="function">
    <text evidence="10">Channel that opens in response to stretch forces in the membrane lipid bilayer. May participate in the regulation of osmotic pressure changes within the cell.</text>
</comment>
<comment type="subcellular location">
    <subcellularLocation>
        <location evidence="10">Cell inner membrane</location>
        <topology evidence="10">Multi-pass membrane protein</topology>
    </subcellularLocation>
    <subcellularLocation>
        <location evidence="1">Cell membrane</location>
        <topology evidence="1">Multi-pass membrane protein</topology>
    </subcellularLocation>
</comment>
<dbReference type="Pfam" id="PF01741">
    <property type="entry name" value="MscL"/>
    <property type="match status" value="1"/>
</dbReference>
<dbReference type="PANTHER" id="PTHR30266">
    <property type="entry name" value="MECHANOSENSITIVE CHANNEL MSCL"/>
    <property type="match status" value="1"/>
</dbReference>
<keyword evidence="12" id="KW-1185">Reference proteome</keyword>
<protein>
    <recommendedName>
        <fullName evidence="10">Large-conductance mechanosensitive channel</fullName>
    </recommendedName>
</protein>
<dbReference type="GO" id="GO:0008381">
    <property type="term" value="F:mechanosensitive monoatomic ion channel activity"/>
    <property type="evidence" value="ECO:0007669"/>
    <property type="project" value="UniProtKB-UniRule"/>
</dbReference>
<comment type="subunit">
    <text evidence="10">Homopentamer.</text>
</comment>
<sequence length="148" mass="16441">MFAEFRKFVMRGNVLDLAVAVIIGAAFATITKSLTDDVIMPVVGWIFGGFDFSSYFIRLGPIPEGYTGSVNNYAALKEAGVPLLGYGAFVTTVINFLILAFIIFLIVRSVNRMLARFEHQKPEVPAAEPTDVVLLREIRDELRKRPAE</sequence>
<dbReference type="NCBIfam" id="NF010557">
    <property type="entry name" value="PRK13952.1"/>
    <property type="match status" value="1"/>
</dbReference>
<dbReference type="PROSITE" id="PS01327">
    <property type="entry name" value="MSCL"/>
    <property type="match status" value="1"/>
</dbReference>
<dbReference type="PRINTS" id="PR01264">
    <property type="entry name" value="MECHCHANNEL"/>
</dbReference>
<evidence type="ECO:0000256" key="7">
    <source>
        <dbReference type="ARBA" id="ARBA00023065"/>
    </source>
</evidence>
<dbReference type="SUPFAM" id="SSF81330">
    <property type="entry name" value="Gated mechanosensitive channel"/>
    <property type="match status" value="1"/>
</dbReference>
<dbReference type="OrthoDB" id="9810350at2"/>
<dbReference type="AlphaFoldDB" id="A0A4R6FWK1"/>
<dbReference type="Gene3D" id="1.10.1200.120">
    <property type="entry name" value="Large-conductance mechanosensitive channel, MscL, domain 1"/>
    <property type="match status" value="1"/>
</dbReference>
<evidence type="ECO:0000256" key="3">
    <source>
        <dbReference type="ARBA" id="ARBA00022448"/>
    </source>
</evidence>
<name>A0A4R6FWK1_9SPHN</name>
<feature type="transmembrane region" description="Helical" evidence="10">
    <location>
        <begin position="83"/>
        <end position="107"/>
    </location>
</feature>
<dbReference type="GO" id="GO:0005886">
    <property type="term" value="C:plasma membrane"/>
    <property type="evidence" value="ECO:0007669"/>
    <property type="project" value="UniProtKB-SubCell"/>
</dbReference>
<dbReference type="PANTHER" id="PTHR30266:SF2">
    <property type="entry name" value="LARGE-CONDUCTANCE MECHANOSENSITIVE CHANNEL"/>
    <property type="match status" value="1"/>
</dbReference>
<evidence type="ECO:0000256" key="9">
    <source>
        <dbReference type="ARBA" id="ARBA00023303"/>
    </source>
</evidence>
<keyword evidence="8 10" id="KW-0472">Membrane</keyword>
<keyword evidence="7 10" id="KW-0406">Ion transport</keyword>
<keyword evidence="4 10" id="KW-1003">Cell membrane</keyword>
<keyword evidence="5 10" id="KW-0812">Transmembrane</keyword>
<dbReference type="InterPro" id="IPR036019">
    <property type="entry name" value="MscL_channel"/>
</dbReference>
<keyword evidence="9 10" id="KW-0407">Ion channel</keyword>
<feature type="transmembrane region" description="Helical" evidence="10">
    <location>
        <begin position="12"/>
        <end position="31"/>
    </location>
</feature>
<evidence type="ECO:0000256" key="8">
    <source>
        <dbReference type="ARBA" id="ARBA00023136"/>
    </source>
</evidence>
<evidence type="ECO:0000256" key="10">
    <source>
        <dbReference type="HAMAP-Rule" id="MF_00115"/>
    </source>
</evidence>
<evidence type="ECO:0000256" key="2">
    <source>
        <dbReference type="ARBA" id="ARBA00007254"/>
    </source>
</evidence>
<dbReference type="InterPro" id="IPR037673">
    <property type="entry name" value="MSC/AndL"/>
</dbReference>
<organism evidence="11 12">
    <name type="scientific">Stakelama pacifica</name>
    <dbReference type="NCBI Taxonomy" id="517720"/>
    <lineage>
        <taxon>Bacteria</taxon>
        <taxon>Pseudomonadati</taxon>
        <taxon>Pseudomonadota</taxon>
        <taxon>Alphaproteobacteria</taxon>
        <taxon>Sphingomonadales</taxon>
        <taxon>Sphingomonadaceae</taxon>
        <taxon>Stakelama</taxon>
    </lineage>
</organism>
<keyword evidence="3 10" id="KW-0813">Transport</keyword>
<accession>A0A4R6FWK1</accession>
<evidence type="ECO:0000313" key="11">
    <source>
        <dbReference type="EMBL" id="TDN85690.1"/>
    </source>
</evidence>
<reference evidence="11 12" key="1">
    <citation type="submission" date="2019-03" db="EMBL/GenBank/DDBJ databases">
        <title>Genomic Encyclopedia of Type Strains, Phase IV (KMG-IV): sequencing the most valuable type-strain genomes for metagenomic binning, comparative biology and taxonomic classification.</title>
        <authorList>
            <person name="Goeker M."/>
        </authorList>
    </citation>
    <scope>NUCLEOTIDE SEQUENCE [LARGE SCALE GENOMIC DNA]</scope>
    <source>
        <strain evidence="11 12">DSM 25059</strain>
    </source>
</reference>
<evidence type="ECO:0000256" key="6">
    <source>
        <dbReference type="ARBA" id="ARBA00022989"/>
    </source>
</evidence>
<keyword evidence="6 10" id="KW-1133">Transmembrane helix</keyword>
<dbReference type="NCBIfam" id="TIGR00220">
    <property type="entry name" value="mscL"/>
    <property type="match status" value="1"/>
</dbReference>
<gene>
    <name evidence="10" type="primary">mscL</name>
    <name evidence="11" type="ORF">EV664_102399</name>
</gene>
<comment type="similarity">
    <text evidence="2 10">Belongs to the MscL family.</text>
</comment>
<dbReference type="HAMAP" id="MF_00115">
    <property type="entry name" value="MscL"/>
    <property type="match status" value="1"/>
</dbReference>
<dbReference type="InterPro" id="IPR001185">
    <property type="entry name" value="MS_channel"/>
</dbReference>
<evidence type="ECO:0000313" key="12">
    <source>
        <dbReference type="Proteomes" id="UP000295493"/>
    </source>
</evidence>